<dbReference type="Proteomes" id="UP000683246">
    <property type="component" value="Chromosome"/>
</dbReference>
<dbReference type="AlphaFoldDB" id="A0A8J8SJ11"/>
<organism evidence="1 2">
    <name type="scientific">Vallitalea pronyensis</name>
    <dbReference type="NCBI Taxonomy" id="1348613"/>
    <lineage>
        <taxon>Bacteria</taxon>
        <taxon>Bacillati</taxon>
        <taxon>Bacillota</taxon>
        <taxon>Clostridia</taxon>
        <taxon>Lachnospirales</taxon>
        <taxon>Vallitaleaceae</taxon>
        <taxon>Vallitalea</taxon>
    </lineage>
</organism>
<dbReference type="EMBL" id="CP058649">
    <property type="protein sequence ID" value="QUI25004.1"/>
    <property type="molecule type" value="Genomic_DNA"/>
</dbReference>
<reference evidence="1" key="1">
    <citation type="submission" date="2020-07" db="EMBL/GenBank/DDBJ databases">
        <title>Vallitalea pronyensis genome.</title>
        <authorList>
            <person name="Postec A."/>
        </authorList>
    </citation>
    <scope>NUCLEOTIDE SEQUENCE</scope>
    <source>
        <strain evidence="1">FatNI3</strain>
    </source>
</reference>
<dbReference type="RefSeq" id="WP_212695703.1">
    <property type="nucleotide sequence ID" value="NZ_CP058649.1"/>
</dbReference>
<proteinExistence type="predicted"/>
<protein>
    <recommendedName>
        <fullName evidence="3">Capsule polysaccharide biosynthesis protein</fullName>
    </recommendedName>
</protein>
<dbReference type="InterPro" id="IPR043148">
    <property type="entry name" value="TagF_C"/>
</dbReference>
<dbReference type="Gene3D" id="3.40.50.12580">
    <property type="match status" value="1"/>
</dbReference>
<keyword evidence="2" id="KW-1185">Reference proteome</keyword>
<evidence type="ECO:0000313" key="1">
    <source>
        <dbReference type="EMBL" id="QUI25004.1"/>
    </source>
</evidence>
<accession>A0A8J8SJ11</accession>
<dbReference type="KEGG" id="vpy:HZI73_23110"/>
<dbReference type="SUPFAM" id="SSF53756">
    <property type="entry name" value="UDP-Glycosyltransferase/glycogen phosphorylase"/>
    <property type="match status" value="1"/>
</dbReference>
<evidence type="ECO:0000313" key="2">
    <source>
        <dbReference type="Proteomes" id="UP000683246"/>
    </source>
</evidence>
<sequence length="457" mass="53976">MREIEKIIEIEDRYNLFEKSILGVFFWKLIRLEVYERIMFNKGYHKKAQNNTNTRFFNILSEMPNILINTFIRSWSLDFSQKDVLVFRHPRKVMVNNDYIDIYTKYLEDEMKLSSIDYGSIDFPNNLIHRTKYDGSVKNIESISLGMDYLYGLLQRKIILKHRISKEDYELINDLNEIINSSFKVNINLSEIVIRAIAKFNYRKKFYTRILKRKKPNRIYLVVHYSRHELIAAAHELGIKSIEIQHGIITPFHLGYSYGANTNIPYFPDSMILYGSIWNNMVNIPILNYNLILRKFDYLYEQKNRLASIQKENAITIVSQGTVGENLFSFATDLACKLENHTIYYKLHPGEFLTWKSKVNEIELPQNIKLIFDEETILSLFSKSNYIVGVYSTAVYEALFFECNIIVLKLPGYEYMNYLLENKYAKLVETVEDTVAYIKLNNSIRNNINYNIIFGSE</sequence>
<name>A0A8J8SJ11_9FIRM</name>
<evidence type="ECO:0008006" key="3">
    <source>
        <dbReference type="Google" id="ProtNLM"/>
    </source>
</evidence>
<gene>
    <name evidence="1" type="ORF">HZI73_23110</name>
</gene>